<dbReference type="PANTHER" id="PTHR13480">
    <property type="entry name" value="E3 UBIQUITIN-PROTEIN LIGASE HAKAI-RELATED"/>
    <property type="match status" value="1"/>
</dbReference>
<evidence type="ECO:0000256" key="7">
    <source>
        <dbReference type="SAM" id="MobiDB-lite"/>
    </source>
</evidence>
<dbReference type="Gene3D" id="3.30.40.10">
    <property type="entry name" value="Zinc/RING finger domain, C3HC4 (zinc finger)"/>
    <property type="match status" value="1"/>
</dbReference>
<comment type="caution">
    <text evidence="9">The sequence shown here is derived from an EMBL/GenBank/DDBJ whole genome shotgun (WGS) entry which is preliminary data.</text>
</comment>
<gene>
    <name evidence="9" type="ORF">GBAR_LOCUS4881</name>
</gene>
<name>A0AA35W7C7_GEOBA</name>
<dbReference type="Pfam" id="PF18408">
    <property type="entry name" value="zf_Hakai"/>
    <property type="match status" value="1"/>
</dbReference>
<evidence type="ECO:0000256" key="6">
    <source>
        <dbReference type="PROSITE-ProRule" id="PRU00175"/>
    </source>
</evidence>
<dbReference type="GO" id="GO:0030155">
    <property type="term" value="P:regulation of cell adhesion"/>
    <property type="evidence" value="ECO:0007669"/>
    <property type="project" value="TreeGrafter"/>
</dbReference>
<dbReference type="InterPro" id="IPR040383">
    <property type="entry name" value="HAKAI/CBLL2"/>
</dbReference>
<dbReference type="InterPro" id="IPR013083">
    <property type="entry name" value="Znf_RING/FYVE/PHD"/>
</dbReference>
<evidence type="ECO:0000256" key="3">
    <source>
        <dbReference type="ARBA" id="ARBA00022833"/>
    </source>
</evidence>
<dbReference type="PANTHER" id="PTHR13480:SF0">
    <property type="entry name" value="E3 UBIQUITIN-PROTEIN LIGASE HAKAI"/>
    <property type="match status" value="1"/>
</dbReference>
<comment type="similarity">
    <text evidence="4">Belongs to the Hakai family.</text>
</comment>
<dbReference type="GO" id="GO:0061630">
    <property type="term" value="F:ubiquitin protein ligase activity"/>
    <property type="evidence" value="ECO:0007669"/>
    <property type="project" value="InterPro"/>
</dbReference>
<dbReference type="Gene3D" id="6.10.140.2210">
    <property type="match status" value="1"/>
</dbReference>
<dbReference type="GO" id="GO:0016567">
    <property type="term" value="P:protein ubiquitination"/>
    <property type="evidence" value="ECO:0007669"/>
    <property type="project" value="InterPro"/>
</dbReference>
<dbReference type="AlphaFoldDB" id="A0AA35W7C7"/>
<keyword evidence="10" id="KW-1185">Reference proteome</keyword>
<dbReference type="Proteomes" id="UP001174909">
    <property type="component" value="Unassembled WGS sequence"/>
</dbReference>
<dbReference type="EMBL" id="CASHTH010000714">
    <property type="protein sequence ID" value="CAI8006746.1"/>
    <property type="molecule type" value="Genomic_DNA"/>
</dbReference>
<feature type="compositionally biased region" description="Basic and acidic residues" evidence="7">
    <location>
        <begin position="20"/>
        <end position="36"/>
    </location>
</feature>
<organism evidence="9 10">
    <name type="scientific">Geodia barretti</name>
    <name type="common">Barrett's horny sponge</name>
    <dbReference type="NCBI Taxonomy" id="519541"/>
    <lineage>
        <taxon>Eukaryota</taxon>
        <taxon>Metazoa</taxon>
        <taxon>Porifera</taxon>
        <taxon>Demospongiae</taxon>
        <taxon>Heteroscleromorpha</taxon>
        <taxon>Tetractinellida</taxon>
        <taxon>Astrophorina</taxon>
        <taxon>Geodiidae</taxon>
        <taxon>Geodia</taxon>
    </lineage>
</organism>
<proteinExistence type="inferred from homology"/>
<evidence type="ECO:0000256" key="5">
    <source>
        <dbReference type="ARBA" id="ARBA00041081"/>
    </source>
</evidence>
<protein>
    <recommendedName>
        <fullName evidence="5">E3 ubiquitin-protein ligase Hakai</fullName>
    </recommendedName>
</protein>
<dbReference type="InterPro" id="IPR041042">
    <property type="entry name" value="Znf_Hakai"/>
</dbReference>
<dbReference type="GO" id="GO:0008270">
    <property type="term" value="F:zinc ion binding"/>
    <property type="evidence" value="ECO:0007669"/>
    <property type="project" value="UniProtKB-KW"/>
</dbReference>
<reference evidence="9" key="1">
    <citation type="submission" date="2023-03" db="EMBL/GenBank/DDBJ databases">
        <authorList>
            <person name="Steffen K."/>
            <person name="Cardenas P."/>
        </authorList>
    </citation>
    <scope>NUCLEOTIDE SEQUENCE</scope>
</reference>
<sequence>MEGVRRNIALKLKPAVGKDSGPHRSPGDGGRKKEGGKTSGVVEDVIGSSSPPPPPPPSDLQSRSPKPHPLPETDQPPTDHAHLVTSIPQPPEHVTMTTTVSVSGKVPPESALETGGSLRWDQKMNLLGRAVQDPLMHICEICCLPVLIYGRMKRCRHAFCRDCAKKAGGVCPRCREGEQMFEEASMGNVYICTHGGGRYDNKGCGRSYLSQRDLEAHITYRHKDKSTLPGPPPAGVALTSQSGLPSLPMPPFFAMGARGKGSANVSGQIACCLCLPGSYFHQCCSPDMDYSHCLQTSLVYLCIISLTTFVMTQKNDLWH</sequence>
<dbReference type="PROSITE" id="PS50089">
    <property type="entry name" value="ZF_RING_2"/>
    <property type="match status" value="1"/>
</dbReference>
<dbReference type="PROSITE" id="PS00518">
    <property type="entry name" value="ZF_RING_1"/>
    <property type="match status" value="1"/>
</dbReference>
<evidence type="ECO:0000313" key="9">
    <source>
        <dbReference type="EMBL" id="CAI8006746.1"/>
    </source>
</evidence>
<keyword evidence="2 6" id="KW-0863">Zinc-finger</keyword>
<keyword evidence="1" id="KW-0479">Metal-binding</keyword>
<dbReference type="InterPro" id="IPR001841">
    <property type="entry name" value="Znf_RING"/>
</dbReference>
<feature type="region of interest" description="Disordered" evidence="7">
    <location>
        <begin position="1"/>
        <end position="91"/>
    </location>
</feature>
<evidence type="ECO:0000313" key="10">
    <source>
        <dbReference type="Proteomes" id="UP001174909"/>
    </source>
</evidence>
<evidence type="ECO:0000259" key="8">
    <source>
        <dbReference type="PROSITE" id="PS50089"/>
    </source>
</evidence>
<dbReference type="InterPro" id="IPR017907">
    <property type="entry name" value="Znf_RING_CS"/>
</dbReference>
<evidence type="ECO:0000256" key="2">
    <source>
        <dbReference type="ARBA" id="ARBA00022771"/>
    </source>
</evidence>
<evidence type="ECO:0000256" key="1">
    <source>
        <dbReference type="ARBA" id="ARBA00022723"/>
    </source>
</evidence>
<keyword evidence="3" id="KW-0862">Zinc</keyword>
<feature type="domain" description="RING-type" evidence="8">
    <location>
        <begin position="139"/>
        <end position="175"/>
    </location>
</feature>
<dbReference type="SUPFAM" id="SSF57850">
    <property type="entry name" value="RING/U-box"/>
    <property type="match status" value="1"/>
</dbReference>
<evidence type="ECO:0000256" key="4">
    <source>
        <dbReference type="ARBA" id="ARBA00038499"/>
    </source>
</evidence>
<accession>A0AA35W7C7</accession>